<keyword evidence="1" id="KW-0472">Membrane</keyword>
<evidence type="ECO:0000313" key="3">
    <source>
        <dbReference type="Proteomes" id="UP000664332"/>
    </source>
</evidence>
<feature type="transmembrane region" description="Helical" evidence="1">
    <location>
        <begin position="140"/>
        <end position="157"/>
    </location>
</feature>
<accession>A0A939E0N8</accession>
<feature type="transmembrane region" description="Helical" evidence="1">
    <location>
        <begin position="25"/>
        <end position="46"/>
    </location>
</feature>
<dbReference type="Proteomes" id="UP000664332">
    <property type="component" value="Unassembled WGS sequence"/>
</dbReference>
<feature type="transmembrane region" description="Helical" evidence="1">
    <location>
        <begin position="58"/>
        <end position="79"/>
    </location>
</feature>
<keyword evidence="1" id="KW-0812">Transmembrane</keyword>
<evidence type="ECO:0000313" key="2">
    <source>
        <dbReference type="EMBL" id="MBN9643322.1"/>
    </source>
</evidence>
<keyword evidence="1" id="KW-1133">Transmembrane helix</keyword>
<dbReference type="RefSeq" id="WP_207117902.1">
    <property type="nucleotide sequence ID" value="NZ_JAFLEQ010000003.1"/>
</dbReference>
<comment type="caution">
    <text evidence="2">The sequence shown here is derived from an EMBL/GenBank/DDBJ whole genome shotgun (WGS) entry which is preliminary data.</text>
</comment>
<organism evidence="2 3">
    <name type="scientific">Corynebacterium mendelii</name>
    <dbReference type="NCBI Taxonomy" id="2765362"/>
    <lineage>
        <taxon>Bacteria</taxon>
        <taxon>Bacillati</taxon>
        <taxon>Actinomycetota</taxon>
        <taxon>Actinomycetes</taxon>
        <taxon>Mycobacteriales</taxon>
        <taxon>Corynebacteriaceae</taxon>
        <taxon>Corynebacterium</taxon>
    </lineage>
</organism>
<protein>
    <submittedName>
        <fullName evidence="2">Uncharacterized protein</fullName>
    </submittedName>
</protein>
<gene>
    <name evidence="2" type="ORF">JZY06_01550</name>
</gene>
<reference evidence="2" key="1">
    <citation type="submission" date="2021-03" db="EMBL/GenBank/DDBJ databases">
        <authorList>
            <person name="Sun Q."/>
        </authorList>
    </citation>
    <scope>NUCLEOTIDE SEQUENCE</scope>
    <source>
        <strain evidence="2">CCM 8862</strain>
    </source>
</reference>
<keyword evidence="3" id="KW-1185">Reference proteome</keyword>
<proteinExistence type="predicted"/>
<sequence length="167" mass="17308">MKPRIQSLVPPSGRRAVHKDQDAKALSALFILIGIITLIAALNTLASGLPLPAEVGGGVFFLQLVLVLVRIGGLGWAILNLSAAVTDLVATGRLRRQAAAGYNSGGLSLLVYAVALALQQTLPGAPSGGSGWWVVSLDSVMLYTFIIVCLAVGRAAGKGPAKTRRVR</sequence>
<dbReference type="AlphaFoldDB" id="A0A939E0N8"/>
<feature type="transmembrane region" description="Helical" evidence="1">
    <location>
        <begin position="100"/>
        <end position="120"/>
    </location>
</feature>
<evidence type="ECO:0000256" key="1">
    <source>
        <dbReference type="SAM" id="Phobius"/>
    </source>
</evidence>
<name>A0A939E0N8_9CORY</name>
<dbReference type="EMBL" id="JAFLEQ010000003">
    <property type="protein sequence ID" value="MBN9643322.1"/>
    <property type="molecule type" value="Genomic_DNA"/>
</dbReference>